<protein>
    <submittedName>
        <fullName evidence="1">Uncharacterized protein</fullName>
    </submittedName>
</protein>
<dbReference type="AlphaFoldDB" id="Q0C9X9"/>
<gene>
    <name evidence="1" type="ORF">ATEG_09505</name>
</gene>
<dbReference type="Proteomes" id="UP000007963">
    <property type="component" value="Unassembled WGS sequence"/>
</dbReference>
<proteinExistence type="predicted"/>
<dbReference type="HOGENOM" id="CLU_2196395_0_0_1"/>
<accession>Q0C9X9</accession>
<dbReference type="GeneID" id="4354231"/>
<sequence length="108" mass="11645">MGWTTSSLDHTQSWCLSASSLIEPDPLGQGFPPEPAHPQRPDRVRHMASSQVLQEIGKTPPGACGWKEEKNFKWSGGFREMRSPLLGSSSFRAVGEAGGNGCKIPIAP</sequence>
<organism evidence="1 2">
    <name type="scientific">Aspergillus terreus (strain NIH 2624 / FGSC A1156)</name>
    <dbReference type="NCBI Taxonomy" id="341663"/>
    <lineage>
        <taxon>Eukaryota</taxon>
        <taxon>Fungi</taxon>
        <taxon>Dikarya</taxon>
        <taxon>Ascomycota</taxon>
        <taxon>Pezizomycotina</taxon>
        <taxon>Eurotiomycetes</taxon>
        <taxon>Eurotiomycetidae</taxon>
        <taxon>Eurotiales</taxon>
        <taxon>Aspergillaceae</taxon>
        <taxon>Aspergillus</taxon>
        <taxon>Aspergillus subgen. Circumdati</taxon>
    </lineage>
</organism>
<evidence type="ECO:0000313" key="1">
    <source>
        <dbReference type="EMBL" id="EAU29696.1"/>
    </source>
</evidence>
<reference evidence="2" key="1">
    <citation type="submission" date="2005-09" db="EMBL/GenBank/DDBJ databases">
        <title>Annotation of the Aspergillus terreus NIH2624 genome.</title>
        <authorList>
            <person name="Birren B.W."/>
            <person name="Lander E.S."/>
            <person name="Galagan J.E."/>
            <person name="Nusbaum C."/>
            <person name="Devon K."/>
            <person name="Henn M."/>
            <person name="Ma L.-J."/>
            <person name="Jaffe D.B."/>
            <person name="Butler J."/>
            <person name="Alvarez P."/>
            <person name="Gnerre S."/>
            <person name="Grabherr M."/>
            <person name="Kleber M."/>
            <person name="Mauceli E.W."/>
            <person name="Brockman W."/>
            <person name="Rounsley S."/>
            <person name="Young S.K."/>
            <person name="LaButti K."/>
            <person name="Pushparaj V."/>
            <person name="DeCaprio D."/>
            <person name="Crawford M."/>
            <person name="Koehrsen M."/>
            <person name="Engels R."/>
            <person name="Montgomery P."/>
            <person name="Pearson M."/>
            <person name="Howarth C."/>
            <person name="Larson L."/>
            <person name="Luoma S."/>
            <person name="White J."/>
            <person name="Alvarado L."/>
            <person name="Kodira C.D."/>
            <person name="Zeng Q."/>
            <person name="Oleary S."/>
            <person name="Yandava C."/>
            <person name="Denning D.W."/>
            <person name="Nierman W.C."/>
            <person name="Milne T."/>
            <person name="Madden K."/>
        </authorList>
    </citation>
    <scope>NUCLEOTIDE SEQUENCE [LARGE SCALE GENOMIC DNA]</scope>
    <source>
        <strain evidence="2">NIH 2624 / FGSC A1156</strain>
    </source>
</reference>
<dbReference type="RefSeq" id="XP_001218127.1">
    <property type="nucleotide sequence ID" value="XM_001218126.1"/>
</dbReference>
<dbReference type="EMBL" id="CH476608">
    <property type="protein sequence ID" value="EAU29696.1"/>
    <property type="molecule type" value="Genomic_DNA"/>
</dbReference>
<dbReference type="VEuPathDB" id="FungiDB:ATEG_09505"/>
<name>Q0C9X9_ASPTN</name>
<evidence type="ECO:0000313" key="2">
    <source>
        <dbReference type="Proteomes" id="UP000007963"/>
    </source>
</evidence>